<accession>A0A0M2K702</accession>
<evidence type="ECO:0000313" key="3">
    <source>
        <dbReference type="Proteomes" id="UP000033924"/>
    </source>
</evidence>
<dbReference type="RefSeq" id="WP_040465296.1">
    <property type="nucleotide sequence ID" value="NZ_CP089932.1"/>
</dbReference>
<comment type="caution">
    <text evidence="2">The sequence shown here is derived from an EMBL/GenBank/DDBJ whole genome shotgun (WGS) entry which is preliminary data.</text>
</comment>
<dbReference type="EMBL" id="JXNU01000003">
    <property type="protein sequence ID" value="KKF35170.1"/>
    <property type="molecule type" value="Genomic_DNA"/>
</dbReference>
<dbReference type="AlphaFoldDB" id="A0A0M2K702"/>
<sequence length="86" mass="8952">MEVLIKLPAVSMQGAEDSDLDTLPVHPLQHGTGGTAEQVVEQGPVVAEKGPQQVGHGKGDRLPCAVGQDVLLLRDPLLRGLRAAGL</sequence>
<dbReference type="PATRIC" id="fig|65700.7.peg.1671"/>
<protein>
    <submittedName>
        <fullName evidence="2">Uncharacterized protein</fullName>
    </submittedName>
</protein>
<keyword evidence="3" id="KW-1185">Reference proteome</keyword>
<organism evidence="2 3">
    <name type="scientific">Erwinia tracheiphila</name>
    <dbReference type="NCBI Taxonomy" id="65700"/>
    <lineage>
        <taxon>Bacteria</taxon>
        <taxon>Pseudomonadati</taxon>
        <taxon>Pseudomonadota</taxon>
        <taxon>Gammaproteobacteria</taxon>
        <taxon>Enterobacterales</taxon>
        <taxon>Erwiniaceae</taxon>
        <taxon>Erwinia</taxon>
    </lineage>
</organism>
<evidence type="ECO:0000256" key="1">
    <source>
        <dbReference type="SAM" id="MobiDB-lite"/>
    </source>
</evidence>
<evidence type="ECO:0000313" key="2">
    <source>
        <dbReference type="EMBL" id="KKF35170.1"/>
    </source>
</evidence>
<dbReference type="Proteomes" id="UP000033924">
    <property type="component" value="Unassembled WGS sequence"/>
</dbReference>
<reference evidence="2 3" key="1">
    <citation type="submission" date="2015-01" db="EMBL/GenBank/DDBJ databases">
        <title>Erwinia tracheiphila.</title>
        <authorList>
            <person name="Shapiro L.R."/>
        </authorList>
    </citation>
    <scope>NUCLEOTIDE SEQUENCE [LARGE SCALE GENOMIC DNA]</scope>
    <source>
        <strain evidence="2 3">BuffGH</strain>
    </source>
</reference>
<gene>
    <name evidence="2" type="ORF">SY86_06590</name>
</gene>
<name>A0A0M2K702_9GAMM</name>
<feature type="region of interest" description="Disordered" evidence="1">
    <location>
        <begin position="15"/>
        <end position="35"/>
    </location>
</feature>
<proteinExistence type="predicted"/>